<keyword evidence="2" id="KW-0812">Transmembrane</keyword>
<feature type="transmembrane region" description="Helical" evidence="2">
    <location>
        <begin position="39"/>
        <end position="59"/>
    </location>
</feature>
<evidence type="ECO:0000256" key="2">
    <source>
        <dbReference type="SAM" id="Phobius"/>
    </source>
</evidence>
<dbReference type="RefSeq" id="WP_149517689.1">
    <property type="nucleotide sequence ID" value="NZ_VSJJ01000002.1"/>
</dbReference>
<keyword evidence="4" id="KW-0808">Transferase</keyword>
<keyword evidence="2" id="KW-0472">Membrane</keyword>
<feature type="domain" description="Bacterial sugar transferase" evidence="3">
    <location>
        <begin position="33"/>
        <end position="229"/>
    </location>
</feature>
<evidence type="ECO:0000313" key="4">
    <source>
        <dbReference type="EMBL" id="KAA0964746.1"/>
    </source>
</evidence>
<sequence>MIKFEDLPAQLRNEDVERYYKLLNNKRTSLFCKLLMDRLLALVLLILFSPVILIIGIWIKIDSSGPAIYKQVRITQYGREFKIWKFRTMVVGADKKGSLVTSHNDNRITKIGKFIRKYRIDELPQLVNVLLGDMSFVGTRPEVPKYTDQYTDEMKATLLLPAGITSPASISFKDEDIIINRCVERGLTVDDAYVKEVLPAKMHYNLEYLRKFSFINDLKIMIQTVVEVVK</sequence>
<reference evidence="4 5" key="1">
    <citation type="submission" date="2019-08" db="EMBL/GenBank/DDBJ databases">
        <title>Genome sequence and analysis of Streptococcus cristatus strain S22 isolated from throat swab of children scarlet fever in Hangzhou, China.</title>
        <authorList>
            <person name="Huang Y."/>
            <person name="Xie L."/>
        </authorList>
    </citation>
    <scope>NUCLEOTIDE SEQUENCE [LARGE SCALE GENOMIC DNA]</scope>
    <source>
        <strain evidence="4 5">S22</strain>
    </source>
</reference>
<comment type="caution">
    <text evidence="4">The sequence shown here is derived from an EMBL/GenBank/DDBJ whole genome shotgun (WGS) entry which is preliminary data.</text>
</comment>
<dbReference type="EMBL" id="VSJJ01000002">
    <property type="protein sequence ID" value="KAA0964746.1"/>
    <property type="molecule type" value="Genomic_DNA"/>
</dbReference>
<gene>
    <name evidence="4" type="ORF">FXF62_03720</name>
</gene>
<proteinExistence type="inferred from homology"/>
<evidence type="ECO:0000256" key="1">
    <source>
        <dbReference type="ARBA" id="ARBA00006464"/>
    </source>
</evidence>
<evidence type="ECO:0000313" key="5">
    <source>
        <dbReference type="Proteomes" id="UP000323039"/>
    </source>
</evidence>
<protein>
    <submittedName>
        <fullName evidence="4">Sugar transferase</fullName>
    </submittedName>
</protein>
<dbReference type="GO" id="GO:0016780">
    <property type="term" value="F:phosphotransferase activity, for other substituted phosphate groups"/>
    <property type="evidence" value="ECO:0007669"/>
    <property type="project" value="TreeGrafter"/>
</dbReference>
<dbReference type="Pfam" id="PF02397">
    <property type="entry name" value="Bac_transf"/>
    <property type="match status" value="1"/>
</dbReference>
<dbReference type="InterPro" id="IPR003362">
    <property type="entry name" value="Bact_transf"/>
</dbReference>
<dbReference type="Proteomes" id="UP000323039">
    <property type="component" value="Unassembled WGS sequence"/>
</dbReference>
<keyword evidence="2" id="KW-1133">Transmembrane helix</keyword>
<dbReference type="PANTHER" id="PTHR30576:SF0">
    <property type="entry name" value="UNDECAPRENYL-PHOSPHATE N-ACETYLGALACTOSAMINYL 1-PHOSPHATE TRANSFERASE-RELATED"/>
    <property type="match status" value="1"/>
</dbReference>
<dbReference type="PANTHER" id="PTHR30576">
    <property type="entry name" value="COLANIC BIOSYNTHESIS UDP-GLUCOSE LIPID CARRIER TRANSFERASE"/>
    <property type="match status" value="1"/>
</dbReference>
<evidence type="ECO:0000259" key="3">
    <source>
        <dbReference type="Pfam" id="PF02397"/>
    </source>
</evidence>
<accession>A0A5B0DET1</accession>
<name>A0A5B0DET1_STRCR</name>
<dbReference type="AlphaFoldDB" id="A0A5B0DET1"/>
<comment type="similarity">
    <text evidence="1">Belongs to the bacterial sugar transferase family.</text>
</comment>
<organism evidence="4 5">
    <name type="scientific">Streptococcus cristatus</name>
    <dbReference type="NCBI Taxonomy" id="45634"/>
    <lineage>
        <taxon>Bacteria</taxon>
        <taxon>Bacillati</taxon>
        <taxon>Bacillota</taxon>
        <taxon>Bacilli</taxon>
        <taxon>Lactobacillales</taxon>
        <taxon>Streptococcaceae</taxon>
        <taxon>Streptococcus</taxon>
    </lineage>
</organism>